<evidence type="ECO:0000313" key="4">
    <source>
        <dbReference type="Proteomes" id="UP001597119"/>
    </source>
</evidence>
<keyword evidence="4" id="KW-1185">Reference proteome</keyword>
<dbReference type="PIRSF" id="PIRSF006276">
    <property type="entry name" value="UspA"/>
    <property type="match status" value="1"/>
</dbReference>
<evidence type="ECO:0000313" key="3">
    <source>
        <dbReference type="EMBL" id="MFD1588884.1"/>
    </source>
</evidence>
<feature type="domain" description="UspA" evidence="2">
    <location>
        <begin position="1"/>
        <end position="140"/>
    </location>
</feature>
<dbReference type="InterPro" id="IPR014729">
    <property type="entry name" value="Rossmann-like_a/b/a_fold"/>
</dbReference>
<dbReference type="Pfam" id="PF00582">
    <property type="entry name" value="Usp"/>
    <property type="match status" value="1"/>
</dbReference>
<sequence length="145" mass="15473">MYDTILVPTDGSDLADRALEHAIAAAKQADATVHLLYVVDMRVAQSAPGLAIDEIRQTLGDEGEKVTNALERTVADADLDVVTTVREGVPDDEILAYADEADADLIVMGTHGKSQRERILVGSVTDRVNHAAEIPVLTVPGKDQS</sequence>
<dbReference type="PRINTS" id="PR01438">
    <property type="entry name" value="UNVRSLSTRESS"/>
</dbReference>
<dbReference type="Proteomes" id="UP001597119">
    <property type="component" value="Unassembled WGS sequence"/>
</dbReference>
<evidence type="ECO:0000259" key="2">
    <source>
        <dbReference type="Pfam" id="PF00582"/>
    </source>
</evidence>
<dbReference type="InterPro" id="IPR006015">
    <property type="entry name" value="Universal_stress_UspA"/>
</dbReference>
<comment type="similarity">
    <text evidence="1">Belongs to the universal stress protein A family.</text>
</comment>
<dbReference type="PANTHER" id="PTHR46268">
    <property type="entry name" value="STRESS RESPONSE PROTEIN NHAX"/>
    <property type="match status" value="1"/>
</dbReference>
<evidence type="ECO:0000256" key="1">
    <source>
        <dbReference type="ARBA" id="ARBA00008791"/>
    </source>
</evidence>
<dbReference type="SUPFAM" id="SSF52402">
    <property type="entry name" value="Adenine nucleotide alpha hydrolases-like"/>
    <property type="match status" value="1"/>
</dbReference>
<dbReference type="RefSeq" id="WP_247378537.1">
    <property type="nucleotide sequence ID" value="NZ_JALLGV010000005.1"/>
</dbReference>
<comment type="caution">
    <text evidence="3">The sequence shown here is derived from an EMBL/GenBank/DDBJ whole genome shotgun (WGS) entry which is preliminary data.</text>
</comment>
<reference evidence="3 4" key="1">
    <citation type="journal article" date="2019" name="Int. J. Syst. Evol. Microbiol.">
        <title>The Global Catalogue of Microorganisms (GCM) 10K type strain sequencing project: providing services to taxonomists for standard genome sequencing and annotation.</title>
        <authorList>
            <consortium name="The Broad Institute Genomics Platform"/>
            <consortium name="The Broad Institute Genome Sequencing Center for Infectious Disease"/>
            <person name="Wu L."/>
            <person name="Ma J."/>
        </authorList>
    </citation>
    <scope>NUCLEOTIDE SEQUENCE [LARGE SCALE GENOMIC DNA]</scope>
    <source>
        <strain evidence="3 4">CGMCC 1.12125</strain>
    </source>
</reference>
<dbReference type="InterPro" id="IPR006016">
    <property type="entry name" value="UspA"/>
</dbReference>
<dbReference type="PANTHER" id="PTHR46268:SF6">
    <property type="entry name" value="UNIVERSAL STRESS PROTEIN UP12"/>
    <property type="match status" value="1"/>
</dbReference>
<proteinExistence type="inferred from homology"/>
<dbReference type="Gene3D" id="3.40.50.620">
    <property type="entry name" value="HUPs"/>
    <property type="match status" value="1"/>
</dbReference>
<accession>A0ABD6CGA9</accession>
<dbReference type="EMBL" id="JBHUDJ010000014">
    <property type="protein sequence ID" value="MFD1588884.1"/>
    <property type="molecule type" value="Genomic_DNA"/>
</dbReference>
<dbReference type="CDD" id="cd00293">
    <property type="entry name" value="USP-like"/>
    <property type="match status" value="1"/>
</dbReference>
<organism evidence="3 4">
    <name type="scientific">Halorientalis brevis</name>
    <dbReference type="NCBI Taxonomy" id="1126241"/>
    <lineage>
        <taxon>Archaea</taxon>
        <taxon>Methanobacteriati</taxon>
        <taxon>Methanobacteriota</taxon>
        <taxon>Stenosarchaea group</taxon>
        <taxon>Halobacteria</taxon>
        <taxon>Halobacteriales</taxon>
        <taxon>Haloarculaceae</taxon>
        <taxon>Halorientalis</taxon>
    </lineage>
</organism>
<name>A0ABD6CGA9_9EURY</name>
<protein>
    <submittedName>
        <fullName evidence="3">Universal stress protein</fullName>
    </submittedName>
</protein>
<gene>
    <name evidence="3" type="ORF">ACFR9U_18050</name>
</gene>
<dbReference type="AlphaFoldDB" id="A0ABD6CGA9"/>